<dbReference type="Gene3D" id="3.40.640.10">
    <property type="entry name" value="Type I PLP-dependent aspartate aminotransferase-like (Major domain)"/>
    <property type="match status" value="1"/>
</dbReference>
<sequence length="472" mass="50267">MAQLLGEWRRRGARQGSADLAAAIRMLVLDGRLPAGTRLPAERELAEALPVSRTMITAALDHLRSEGLVASRRGAGTWISLPSGGSLGGVPDTPLVGTSMVDLARAAPPALPGLLAAFDAVRVRLPEQLADHGYYEHGWPELRRQIALRYEARGVPTSPDQIVITSGAQHALAMTLRLFTGPGDRVLVEQPTYPNALDAIKAVSAIPVPVAMTAGGWDLTGLAAALRQAAPRMAYLVPDFQNPTAHRMSAEARARLADIARRARTPLVIDETSVELDLDGDPLDGPPPMAAFGDELVVTIGSASKSHWGGLRTGWIRASTEIVHRLVSSRTALDLGSALVDQMVLAEMIADPAHSLRSRRALLAVQRDALLDGIREHCPGWRFDVPSGGLSVWCELDAPVSTRIAVVAQNHGIRLAPGSRFGVHGGFERWLRLPFVLSPELLRDAARRLGLVAASVSGLAVPTDPPADVPVA</sequence>
<evidence type="ECO:0000256" key="2">
    <source>
        <dbReference type="ARBA" id="ARBA00022898"/>
    </source>
</evidence>
<evidence type="ECO:0000313" key="8">
    <source>
        <dbReference type="Proteomes" id="UP000542674"/>
    </source>
</evidence>
<keyword evidence="3" id="KW-0805">Transcription regulation</keyword>
<dbReference type="Pfam" id="PF00392">
    <property type="entry name" value="GntR"/>
    <property type="match status" value="1"/>
</dbReference>
<name>A0A7W7SXE9_9PSEU</name>
<evidence type="ECO:0000256" key="5">
    <source>
        <dbReference type="ARBA" id="ARBA00023163"/>
    </source>
</evidence>
<dbReference type="GO" id="GO:0003677">
    <property type="term" value="F:DNA binding"/>
    <property type="evidence" value="ECO:0007669"/>
    <property type="project" value="UniProtKB-KW"/>
</dbReference>
<dbReference type="InterPro" id="IPR004839">
    <property type="entry name" value="Aminotransferase_I/II_large"/>
</dbReference>
<dbReference type="PRINTS" id="PR00035">
    <property type="entry name" value="HTHGNTR"/>
</dbReference>
<dbReference type="InterPro" id="IPR015421">
    <property type="entry name" value="PyrdxlP-dep_Trfase_major"/>
</dbReference>
<dbReference type="InterPro" id="IPR015422">
    <property type="entry name" value="PyrdxlP-dep_Trfase_small"/>
</dbReference>
<accession>A0A7W7SXE9</accession>
<dbReference type="AlphaFoldDB" id="A0A7W7SXE9"/>
<dbReference type="SUPFAM" id="SSF46785">
    <property type="entry name" value="Winged helix' DNA-binding domain"/>
    <property type="match status" value="1"/>
</dbReference>
<dbReference type="InterPro" id="IPR036390">
    <property type="entry name" value="WH_DNA-bd_sf"/>
</dbReference>
<proteinExistence type="inferred from homology"/>
<dbReference type="InterPro" id="IPR036388">
    <property type="entry name" value="WH-like_DNA-bd_sf"/>
</dbReference>
<evidence type="ECO:0000256" key="1">
    <source>
        <dbReference type="ARBA" id="ARBA00005384"/>
    </source>
</evidence>
<dbReference type="GO" id="GO:0030170">
    <property type="term" value="F:pyridoxal phosphate binding"/>
    <property type="evidence" value="ECO:0007669"/>
    <property type="project" value="InterPro"/>
</dbReference>
<dbReference type="PROSITE" id="PS50949">
    <property type="entry name" value="HTH_GNTR"/>
    <property type="match status" value="1"/>
</dbReference>
<evidence type="ECO:0000256" key="3">
    <source>
        <dbReference type="ARBA" id="ARBA00023015"/>
    </source>
</evidence>
<dbReference type="CDD" id="cd00609">
    <property type="entry name" value="AAT_like"/>
    <property type="match status" value="1"/>
</dbReference>
<dbReference type="SUPFAM" id="SSF53383">
    <property type="entry name" value="PLP-dependent transferases"/>
    <property type="match status" value="1"/>
</dbReference>
<dbReference type="InterPro" id="IPR000524">
    <property type="entry name" value="Tscrpt_reg_HTH_GntR"/>
</dbReference>
<dbReference type="InterPro" id="IPR015424">
    <property type="entry name" value="PyrdxlP-dep_Trfase"/>
</dbReference>
<dbReference type="Gene3D" id="1.10.10.10">
    <property type="entry name" value="Winged helix-like DNA-binding domain superfamily/Winged helix DNA-binding domain"/>
    <property type="match status" value="1"/>
</dbReference>
<evidence type="ECO:0000256" key="4">
    <source>
        <dbReference type="ARBA" id="ARBA00023125"/>
    </source>
</evidence>
<dbReference type="PANTHER" id="PTHR46577">
    <property type="entry name" value="HTH-TYPE TRANSCRIPTIONAL REGULATORY PROTEIN GABR"/>
    <property type="match status" value="1"/>
</dbReference>
<dbReference type="SMART" id="SM00345">
    <property type="entry name" value="HTH_GNTR"/>
    <property type="match status" value="1"/>
</dbReference>
<dbReference type="Pfam" id="PF00155">
    <property type="entry name" value="Aminotran_1_2"/>
    <property type="match status" value="1"/>
</dbReference>
<protein>
    <submittedName>
        <fullName evidence="7">DNA-binding transcriptional MocR family regulator</fullName>
    </submittedName>
</protein>
<keyword evidence="4 7" id="KW-0238">DNA-binding</keyword>
<dbReference type="Proteomes" id="UP000542674">
    <property type="component" value="Unassembled WGS sequence"/>
</dbReference>
<dbReference type="PANTHER" id="PTHR46577:SF1">
    <property type="entry name" value="HTH-TYPE TRANSCRIPTIONAL REGULATORY PROTEIN GABR"/>
    <property type="match status" value="1"/>
</dbReference>
<dbReference type="GO" id="GO:0003700">
    <property type="term" value="F:DNA-binding transcription factor activity"/>
    <property type="evidence" value="ECO:0007669"/>
    <property type="project" value="InterPro"/>
</dbReference>
<dbReference type="Gene3D" id="3.90.1150.10">
    <property type="entry name" value="Aspartate Aminotransferase, domain 1"/>
    <property type="match status" value="1"/>
</dbReference>
<feature type="domain" description="HTH gntR-type" evidence="6">
    <location>
        <begin position="14"/>
        <end position="82"/>
    </location>
</feature>
<dbReference type="CDD" id="cd07377">
    <property type="entry name" value="WHTH_GntR"/>
    <property type="match status" value="1"/>
</dbReference>
<reference evidence="7 8" key="1">
    <citation type="submission" date="2020-08" db="EMBL/GenBank/DDBJ databases">
        <title>Sequencing the genomes of 1000 actinobacteria strains.</title>
        <authorList>
            <person name="Klenk H.-P."/>
        </authorList>
    </citation>
    <scope>NUCLEOTIDE SEQUENCE [LARGE SCALE GENOMIC DNA]</scope>
    <source>
        <strain evidence="7 8">DSM 45084</strain>
    </source>
</reference>
<keyword evidence="8" id="KW-1185">Reference proteome</keyword>
<evidence type="ECO:0000259" key="6">
    <source>
        <dbReference type="PROSITE" id="PS50949"/>
    </source>
</evidence>
<keyword evidence="2" id="KW-0663">Pyridoxal phosphate</keyword>
<keyword evidence="5" id="KW-0804">Transcription</keyword>
<organism evidence="7 8">
    <name type="scientific">Saccharothrix violaceirubra</name>
    <dbReference type="NCBI Taxonomy" id="413306"/>
    <lineage>
        <taxon>Bacteria</taxon>
        <taxon>Bacillati</taxon>
        <taxon>Actinomycetota</taxon>
        <taxon>Actinomycetes</taxon>
        <taxon>Pseudonocardiales</taxon>
        <taxon>Pseudonocardiaceae</taxon>
        <taxon>Saccharothrix</taxon>
    </lineage>
</organism>
<gene>
    <name evidence="7" type="ORF">F4559_000065</name>
</gene>
<comment type="caution">
    <text evidence="7">The sequence shown here is derived from an EMBL/GenBank/DDBJ whole genome shotgun (WGS) entry which is preliminary data.</text>
</comment>
<comment type="similarity">
    <text evidence="1">In the C-terminal section; belongs to the class-I pyridoxal-phosphate-dependent aminotransferase family.</text>
</comment>
<dbReference type="InterPro" id="IPR051446">
    <property type="entry name" value="HTH_trans_reg/aminotransferase"/>
</dbReference>
<evidence type="ECO:0000313" key="7">
    <source>
        <dbReference type="EMBL" id="MBB4962706.1"/>
    </source>
</evidence>
<dbReference type="EMBL" id="JACHJS010000001">
    <property type="protein sequence ID" value="MBB4962706.1"/>
    <property type="molecule type" value="Genomic_DNA"/>
</dbReference>